<name>A0A2H3DET7_ARMGA</name>
<evidence type="ECO:0000256" key="1">
    <source>
        <dbReference type="SAM" id="MobiDB-lite"/>
    </source>
</evidence>
<reference evidence="3" key="1">
    <citation type="journal article" date="2017" name="Nat. Ecol. Evol.">
        <title>Genome expansion and lineage-specific genetic innovations in the forest pathogenic fungi Armillaria.</title>
        <authorList>
            <person name="Sipos G."/>
            <person name="Prasanna A.N."/>
            <person name="Walter M.C."/>
            <person name="O'Connor E."/>
            <person name="Balint B."/>
            <person name="Krizsan K."/>
            <person name="Kiss B."/>
            <person name="Hess J."/>
            <person name="Varga T."/>
            <person name="Slot J."/>
            <person name="Riley R."/>
            <person name="Boka B."/>
            <person name="Rigling D."/>
            <person name="Barry K."/>
            <person name="Lee J."/>
            <person name="Mihaltcheva S."/>
            <person name="LaButti K."/>
            <person name="Lipzen A."/>
            <person name="Waldron R."/>
            <person name="Moloney N.M."/>
            <person name="Sperisen C."/>
            <person name="Kredics L."/>
            <person name="Vagvoelgyi C."/>
            <person name="Patrignani A."/>
            <person name="Fitzpatrick D."/>
            <person name="Nagy I."/>
            <person name="Doyle S."/>
            <person name="Anderson J.B."/>
            <person name="Grigoriev I.V."/>
            <person name="Gueldener U."/>
            <person name="Muensterkoetter M."/>
            <person name="Nagy L.G."/>
        </authorList>
    </citation>
    <scope>NUCLEOTIDE SEQUENCE [LARGE SCALE GENOMIC DNA]</scope>
    <source>
        <strain evidence="3">Ar21-2</strain>
    </source>
</reference>
<keyword evidence="3" id="KW-1185">Reference proteome</keyword>
<organism evidence="2 3">
    <name type="scientific">Armillaria gallica</name>
    <name type="common">Bulbous honey fungus</name>
    <name type="synonym">Armillaria bulbosa</name>
    <dbReference type="NCBI Taxonomy" id="47427"/>
    <lineage>
        <taxon>Eukaryota</taxon>
        <taxon>Fungi</taxon>
        <taxon>Dikarya</taxon>
        <taxon>Basidiomycota</taxon>
        <taxon>Agaricomycotina</taxon>
        <taxon>Agaricomycetes</taxon>
        <taxon>Agaricomycetidae</taxon>
        <taxon>Agaricales</taxon>
        <taxon>Marasmiineae</taxon>
        <taxon>Physalacriaceae</taxon>
        <taxon>Armillaria</taxon>
    </lineage>
</organism>
<feature type="compositionally biased region" description="Polar residues" evidence="1">
    <location>
        <begin position="159"/>
        <end position="188"/>
    </location>
</feature>
<evidence type="ECO:0000313" key="3">
    <source>
        <dbReference type="Proteomes" id="UP000217790"/>
    </source>
</evidence>
<feature type="region of interest" description="Disordered" evidence="1">
    <location>
        <begin position="159"/>
        <end position="206"/>
    </location>
</feature>
<dbReference type="AlphaFoldDB" id="A0A2H3DET7"/>
<accession>A0A2H3DET7</accession>
<dbReference type="InParanoid" id="A0A2H3DET7"/>
<gene>
    <name evidence="2" type="ORF">ARMGADRAFT_1083894</name>
</gene>
<sequence length="242" mass="26805">MPELNIPVSVVPLYLTCRHDPLFFHLSNNTATSTEANAISVNTRRYLLARLQHSLRRTEKSAHKIRRTRKRLVDSLDVMESWSCDRLDLLRESESDLWSAERPDDSSEEDSICFHPMSLLSSLERGLVSVLTDIGSPPANEAVAVARHAESNIAPSIQARSSPLESHPEAQSASSNPQATGTNPTSKLPTDRQDQADKPASSTVASNTDGEVDLLVLFKQGLSWRSTHEIEDVDEQQGLIRL</sequence>
<protein>
    <submittedName>
        <fullName evidence="2">Uncharacterized protein</fullName>
    </submittedName>
</protein>
<evidence type="ECO:0000313" key="2">
    <source>
        <dbReference type="EMBL" id="PBK89368.1"/>
    </source>
</evidence>
<dbReference type="EMBL" id="KZ293669">
    <property type="protein sequence ID" value="PBK89368.1"/>
    <property type="molecule type" value="Genomic_DNA"/>
</dbReference>
<dbReference type="Proteomes" id="UP000217790">
    <property type="component" value="Unassembled WGS sequence"/>
</dbReference>
<proteinExistence type="predicted"/>